<protein>
    <recommendedName>
        <fullName evidence="2">Lipoyl-binding domain-containing protein</fullName>
    </recommendedName>
</protein>
<dbReference type="Gene3D" id="2.40.50.100">
    <property type="match status" value="1"/>
</dbReference>
<accession>A0A381Q6S2</accession>
<dbReference type="EMBL" id="UINC01001199">
    <property type="protein sequence ID" value="SUZ74089.1"/>
    <property type="molecule type" value="Genomic_DNA"/>
</dbReference>
<keyword evidence="1" id="KW-0092">Biotin</keyword>
<dbReference type="Pfam" id="PF00364">
    <property type="entry name" value="Biotin_lipoyl"/>
    <property type="match status" value="1"/>
</dbReference>
<evidence type="ECO:0000313" key="3">
    <source>
        <dbReference type="EMBL" id="SUZ74089.1"/>
    </source>
</evidence>
<evidence type="ECO:0000256" key="1">
    <source>
        <dbReference type="ARBA" id="ARBA00023267"/>
    </source>
</evidence>
<organism evidence="3">
    <name type="scientific">marine metagenome</name>
    <dbReference type="NCBI Taxonomy" id="408172"/>
    <lineage>
        <taxon>unclassified sequences</taxon>
        <taxon>metagenomes</taxon>
        <taxon>ecological metagenomes</taxon>
    </lineage>
</organism>
<dbReference type="InterPro" id="IPR011053">
    <property type="entry name" value="Single_hybrid_motif"/>
</dbReference>
<feature type="non-terminal residue" evidence="3">
    <location>
        <position position="1"/>
    </location>
</feature>
<proteinExistence type="predicted"/>
<evidence type="ECO:0000259" key="2">
    <source>
        <dbReference type="PROSITE" id="PS50968"/>
    </source>
</evidence>
<gene>
    <name evidence="3" type="ORF">METZ01_LOCUS26943</name>
</gene>
<dbReference type="SUPFAM" id="SSF51230">
    <property type="entry name" value="Single hybrid motif"/>
    <property type="match status" value="1"/>
</dbReference>
<dbReference type="AlphaFoldDB" id="A0A381Q6S2"/>
<dbReference type="InterPro" id="IPR000089">
    <property type="entry name" value="Biotin_lipoyl"/>
</dbReference>
<dbReference type="InterPro" id="IPR050709">
    <property type="entry name" value="Biotin_Carboxyl_Carrier/Decarb"/>
</dbReference>
<dbReference type="CDD" id="cd06850">
    <property type="entry name" value="biotinyl_domain"/>
    <property type="match status" value="1"/>
</dbReference>
<feature type="domain" description="Lipoyl-binding" evidence="2">
    <location>
        <begin position="84"/>
        <end position="159"/>
    </location>
</feature>
<dbReference type="PROSITE" id="PS00188">
    <property type="entry name" value="BIOTIN"/>
    <property type="match status" value="1"/>
</dbReference>
<name>A0A381Q6S2_9ZZZZ</name>
<dbReference type="PANTHER" id="PTHR45266">
    <property type="entry name" value="OXALOACETATE DECARBOXYLASE ALPHA CHAIN"/>
    <property type="match status" value="1"/>
</dbReference>
<reference evidence="3" key="1">
    <citation type="submission" date="2018-05" db="EMBL/GenBank/DDBJ databases">
        <authorList>
            <person name="Lanie J.A."/>
            <person name="Ng W.-L."/>
            <person name="Kazmierczak K.M."/>
            <person name="Andrzejewski T.M."/>
            <person name="Davidsen T.M."/>
            <person name="Wayne K.J."/>
            <person name="Tettelin H."/>
            <person name="Glass J.I."/>
            <person name="Rusch D."/>
            <person name="Podicherti R."/>
            <person name="Tsui H.-C.T."/>
            <person name="Winkler M.E."/>
        </authorList>
    </citation>
    <scope>NUCLEOTIDE SEQUENCE</scope>
</reference>
<dbReference type="FunFam" id="2.40.50.100:FF:000003">
    <property type="entry name" value="Acetyl-CoA carboxylase biotin carboxyl carrier protein"/>
    <property type="match status" value="1"/>
</dbReference>
<sequence length="166" mass="18226">VEDSTFEIEITSDLVRINGESVLVDLATLEKTNDYSLIQDGISRPIQALKRGRGAWDILYNKRRFYVNVLDRLGRAIKAVELQESEVQHPEAIIAPMPGTIVSVEVEEGESVEAGQGLVIVEAMKMENEVRAQAGGCVQVIHVASGDAVEKGKILVELVPLEEEMI</sequence>
<dbReference type="InterPro" id="IPR001882">
    <property type="entry name" value="Biotin_BS"/>
</dbReference>
<dbReference type="PANTHER" id="PTHR45266:SF3">
    <property type="entry name" value="OXALOACETATE DECARBOXYLASE ALPHA CHAIN"/>
    <property type="match status" value="1"/>
</dbReference>
<dbReference type="PROSITE" id="PS50968">
    <property type="entry name" value="BIOTINYL_LIPOYL"/>
    <property type="match status" value="1"/>
</dbReference>